<dbReference type="SUPFAM" id="SSF46689">
    <property type="entry name" value="Homeodomain-like"/>
    <property type="match status" value="1"/>
</dbReference>
<dbReference type="Gene3D" id="3.40.50.2300">
    <property type="match status" value="1"/>
</dbReference>
<comment type="catalytic activity">
    <reaction evidence="1">
        <text>ATP + protein L-histidine = ADP + protein N-phospho-L-histidine.</text>
        <dbReference type="EC" id="2.7.13.3"/>
    </reaction>
</comment>
<dbReference type="Gene3D" id="2.130.10.10">
    <property type="entry name" value="YVTN repeat-like/Quinoprotein amine dehydrogenase"/>
    <property type="match status" value="3"/>
</dbReference>
<feature type="domain" description="Response regulatory" evidence="11">
    <location>
        <begin position="1193"/>
        <end position="1308"/>
    </location>
</feature>
<dbReference type="PRINTS" id="PR00344">
    <property type="entry name" value="BCTRLSENSOR"/>
</dbReference>
<proteinExistence type="predicted"/>
<dbReference type="EC" id="2.7.13.3" evidence="2"/>
<dbReference type="SMART" id="SM00342">
    <property type="entry name" value="HTH_ARAC"/>
    <property type="match status" value="1"/>
</dbReference>
<dbReference type="Pfam" id="PF07494">
    <property type="entry name" value="Reg_prop"/>
    <property type="match status" value="6"/>
</dbReference>
<dbReference type="PROSITE" id="PS00041">
    <property type="entry name" value="HTH_ARAC_FAMILY_1"/>
    <property type="match status" value="1"/>
</dbReference>
<name>A0A562SKY4_CHIJA</name>
<dbReference type="GO" id="GO:0043565">
    <property type="term" value="F:sequence-specific DNA binding"/>
    <property type="evidence" value="ECO:0007669"/>
    <property type="project" value="InterPro"/>
</dbReference>
<evidence type="ECO:0000259" key="11">
    <source>
        <dbReference type="PROSITE" id="PS50110"/>
    </source>
</evidence>
<dbReference type="CDD" id="cd00082">
    <property type="entry name" value="HisKA"/>
    <property type="match status" value="1"/>
</dbReference>
<dbReference type="Pfam" id="PF02518">
    <property type="entry name" value="HATPase_c"/>
    <property type="match status" value="1"/>
</dbReference>
<dbReference type="InterPro" id="IPR003594">
    <property type="entry name" value="HATPase_dom"/>
</dbReference>
<dbReference type="InterPro" id="IPR036097">
    <property type="entry name" value="HisK_dim/P_sf"/>
</dbReference>
<keyword evidence="3 7" id="KW-0597">Phosphoprotein</keyword>
<dbReference type="SMART" id="SM00388">
    <property type="entry name" value="HisKA"/>
    <property type="match status" value="1"/>
</dbReference>
<keyword evidence="6" id="KW-0804">Transcription</keyword>
<evidence type="ECO:0000259" key="10">
    <source>
        <dbReference type="PROSITE" id="PS50109"/>
    </source>
</evidence>
<dbReference type="InterPro" id="IPR011123">
    <property type="entry name" value="Y_Y_Y"/>
</dbReference>
<evidence type="ECO:0000256" key="2">
    <source>
        <dbReference type="ARBA" id="ARBA00012438"/>
    </source>
</evidence>
<dbReference type="PROSITE" id="PS50110">
    <property type="entry name" value="RESPONSE_REGULATORY"/>
    <property type="match status" value="1"/>
</dbReference>
<reference evidence="12 13" key="1">
    <citation type="journal article" date="2013" name="Stand. Genomic Sci.">
        <title>Genomic Encyclopedia of Type Strains, Phase I: The one thousand microbial genomes (KMG-I) project.</title>
        <authorList>
            <person name="Kyrpides N.C."/>
            <person name="Woyke T."/>
            <person name="Eisen J.A."/>
            <person name="Garrity G."/>
            <person name="Lilburn T.G."/>
            <person name="Beck B.J."/>
            <person name="Whitman W.B."/>
            <person name="Hugenholtz P."/>
            <person name="Klenk H.P."/>
        </authorList>
    </citation>
    <scope>NUCLEOTIDE SEQUENCE [LARGE SCALE GENOMIC DNA]</scope>
    <source>
        <strain evidence="12 13">DSM 13484</strain>
    </source>
</reference>
<dbReference type="Proteomes" id="UP000316778">
    <property type="component" value="Unassembled WGS sequence"/>
</dbReference>
<keyword evidence="5" id="KW-0238">DNA-binding</keyword>
<dbReference type="SUPFAM" id="SSF52172">
    <property type="entry name" value="CheY-like"/>
    <property type="match status" value="1"/>
</dbReference>
<dbReference type="InterPro" id="IPR011110">
    <property type="entry name" value="Reg_prop"/>
</dbReference>
<organism evidence="12 13">
    <name type="scientific">Chitinophaga japonensis</name>
    <name type="common">Flexibacter japonensis</name>
    <dbReference type="NCBI Taxonomy" id="104662"/>
    <lineage>
        <taxon>Bacteria</taxon>
        <taxon>Pseudomonadati</taxon>
        <taxon>Bacteroidota</taxon>
        <taxon>Chitinophagia</taxon>
        <taxon>Chitinophagales</taxon>
        <taxon>Chitinophagaceae</taxon>
        <taxon>Chitinophaga</taxon>
    </lineage>
</organism>
<dbReference type="InterPro" id="IPR018062">
    <property type="entry name" value="HTH_AraC-typ_CS"/>
</dbReference>
<feature type="domain" description="Histidine kinase" evidence="10">
    <location>
        <begin position="936"/>
        <end position="1151"/>
    </location>
</feature>
<evidence type="ECO:0000259" key="9">
    <source>
        <dbReference type="PROSITE" id="PS01124"/>
    </source>
</evidence>
<evidence type="ECO:0000313" key="13">
    <source>
        <dbReference type="Proteomes" id="UP000316778"/>
    </source>
</evidence>
<protein>
    <recommendedName>
        <fullName evidence="2">histidine kinase</fullName>
        <ecNumber evidence="2">2.7.13.3</ecNumber>
    </recommendedName>
</protein>
<dbReference type="InterPro" id="IPR018060">
    <property type="entry name" value="HTH_AraC"/>
</dbReference>
<feature type="signal peptide" evidence="8">
    <location>
        <begin position="1"/>
        <end position="25"/>
    </location>
</feature>
<dbReference type="OrthoDB" id="1489484at2"/>
<dbReference type="FunFam" id="1.10.287.130:FF:000045">
    <property type="entry name" value="Two-component system sensor histidine kinase/response regulator"/>
    <property type="match status" value="1"/>
</dbReference>
<dbReference type="InterPro" id="IPR004358">
    <property type="entry name" value="Sig_transdc_His_kin-like_C"/>
</dbReference>
<dbReference type="InterPro" id="IPR005467">
    <property type="entry name" value="His_kinase_dom"/>
</dbReference>
<dbReference type="Gene3D" id="3.30.565.10">
    <property type="entry name" value="Histidine kinase-like ATPase, C-terminal domain"/>
    <property type="match status" value="1"/>
</dbReference>
<comment type="caution">
    <text evidence="12">The sequence shown here is derived from an EMBL/GenBank/DDBJ whole genome shotgun (WGS) entry which is preliminary data.</text>
</comment>
<evidence type="ECO:0000256" key="4">
    <source>
        <dbReference type="ARBA" id="ARBA00023015"/>
    </source>
</evidence>
<evidence type="ECO:0000313" key="12">
    <source>
        <dbReference type="EMBL" id="TWI81965.1"/>
    </source>
</evidence>
<keyword evidence="8" id="KW-0732">Signal</keyword>
<evidence type="ECO:0000256" key="1">
    <source>
        <dbReference type="ARBA" id="ARBA00000085"/>
    </source>
</evidence>
<dbReference type="GO" id="GO:0003700">
    <property type="term" value="F:DNA-binding transcription factor activity"/>
    <property type="evidence" value="ECO:0007669"/>
    <property type="project" value="InterPro"/>
</dbReference>
<dbReference type="SUPFAM" id="SSF55874">
    <property type="entry name" value="ATPase domain of HSP90 chaperone/DNA topoisomerase II/histidine kinase"/>
    <property type="match status" value="1"/>
</dbReference>
<evidence type="ECO:0000256" key="8">
    <source>
        <dbReference type="SAM" id="SignalP"/>
    </source>
</evidence>
<dbReference type="InterPro" id="IPR011006">
    <property type="entry name" value="CheY-like_superfamily"/>
</dbReference>
<evidence type="ECO:0000256" key="7">
    <source>
        <dbReference type="PROSITE-ProRule" id="PRU00169"/>
    </source>
</evidence>
<dbReference type="InterPro" id="IPR003661">
    <property type="entry name" value="HisK_dim/P_dom"/>
</dbReference>
<dbReference type="EMBL" id="VLLG01000007">
    <property type="protein sequence ID" value="TWI81965.1"/>
    <property type="molecule type" value="Genomic_DNA"/>
</dbReference>
<dbReference type="PANTHER" id="PTHR43547:SF2">
    <property type="entry name" value="HYBRID SIGNAL TRANSDUCTION HISTIDINE KINASE C"/>
    <property type="match status" value="1"/>
</dbReference>
<keyword evidence="4" id="KW-0805">Transcription regulation</keyword>
<dbReference type="InterPro" id="IPR001789">
    <property type="entry name" value="Sig_transdc_resp-reg_receiver"/>
</dbReference>
<dbReference type="InterPro" id="IPR015943">
    <property type="entry name" value="WD40/YVTN_repeat-like_dom_sf"/>
</dbReference>
<gene>
    <name evidence="12" type="ORF">LX66_5279</name>
</gene>
<dbReference type="GO" id="GO:0000155">
    <property type="term" value="F:phosphorelay sensor kinase activity"/>
    <property type="evidence" value="ECO:0007669"/>
    <property type="project" value="InterPro"/>
</dbReference>
<dbReference type="RefSeq" id="WP_145719027.1">
    <property type="nucleotide sequence ID" value="NZ_BAAAFY010000003.1"/>
</dbReference>
<evidence type="ECO:0000256" key="3">
    <source>
        <dbReference type="ARBA" id="ARBA00022553"/>
    </source>
</evidence>
<accession>A0A562SKY4</accession>
<dbReference type="PROSITE" id="PS01124">
    <property type="entry name" value="HTH_ARAC_FAMILY_2"/>
    <property type="match status" value="1"/>
</dbReference>
<evidence type="ECO:0000256" key="6">
    <source>
        <dbReference type="ARBA" id="ARBA00023163"/>
    </source>
</evidence>
<dbReference type="PANTHER" id="PTHR43547">
    <property type="entry name" value="TWO-COMPONENT HISTIDINE KINASE"/>
    <property type="match status" value="1"/>
</dbReference>
<dbReference type="SUPFAM" id="SSF47384">
    <property type="entry name" value="Homodimeric domain of signal transducing histidine kinase"/>
    <property type="match status" value="1"/>
</dbReference>
<dbReference type="InterPro" id="IPR013783">
    <property type="entry name" value="Ig-like_fold"/>
</dbReference>
<sequence length="1443" mass="161786">MQSLKCLFAICSRLLLLSFPFTAFASNGPAPDTRTINNGLCLEQLTTHDGLSQNTVRCLLQDKKGFIWIGTLNGLNRYDGKKFIIYRPAYGHPHSITDARIRELHEDRYGFIWVKTFDGRIHCFDPAREEFIPYAGQAEPPAYDQVYQDSRGDTWLYGHTGGCLRIRREGHAFTAKQYALPGQRLVNFIFEDAMHYLWLGTTNGLYRLDPQGRVRGAFGQAAAGQQRHDFIQAVAGREQLYFVSRQSGIYSFNIAQQHFGALRMERPMPLTGAALLQEGQLLLGTPQSGAWVLHTHSGRVLPASTVFGEAIPGPADLVSDTLGVWVNNHSGQVWYYDLRQQYTRRFTLIPPRVMQLIDDGRLTFHRDRQQRTWITTYGGGLYCYNRHTDTLQHFSYATDRANGLSSNYLLSVLVDRSGLIWAGTEHTGLNKLMPQSFSISHFYPDTTTPRRYSANIVKTLFEDSRGRIWASTKNGALHLYNSRLEKIGAMGHLFPGQSPNIYCIAEDAKGYLWLGSKGQGLYIVHLDSLQQAARHFSLPATAGDRSNKHNLVYALLPDRQQRMWVGTFGAGLYQASYGGGQAIHFSSFFSGHETLKDIRCLLQDREGQIWAGTNNGLLAFDPAALLQDRRAFRAYRSDPAQPNGLGSNVIKILCEDRQGRLWVGTSGGGISRFVPGKGEQAGHFQTYTAQQGLSHDIVNGILEDGQGELWISTENGLTRFNPDQHTFEIFYFSNSTLGNLFAEAACCRRRNGQQLWGSMDGFYSCHPSLMRSRRHDAPVVLTGFSIAGHPAPLPAGSEPAITLAPGQKVFSIEFAALAFRNPQRNKYTYILENYEDAWNAPGSYNVATYRNLPPGTYTFRVKGSNDDGSWSRQEAALRITVLPPFWRSRPAILLYLCLAGGLAAGIYLVRRRIFRLQHAVALEKELTEYKLNFFTNISHEFRTPLSLILSAMEHLPGGRSGALQAGRHLHIMQKNVQRLMRLADQLLDFRKIQHQRMPLQVQEVAVIALLQELCDNFNDLAEQQHIHLVFESNVPEYHLWIDEPKLDKMLYNLLSNAHKFTPAGGTITVRAEVDEAAGTLQVHVSDTGISIPESRREQVFQRFSQLSFSPTGTGIGLSLTRELAMLHKGSVTFRNNPDAGVTFTLTLPLFKTAYTAAELAAPADSSTGSSPLQPGYIADTEGITLPAPATRYKVLLIEDHPDICDYLGEQLGPYFQVQTAHNGREGLALAIAGSPDLVVCDVMLPEMNGFEITRRIRQEFQTCHIPIVLLTALCSDEHHLQGVDAGADAYITKPFSTRLLLTRIIRLIEQREKIRKRFSNDPGFFEVHITEQAADRSFLDRLHLVIEKNLDNTQFSVDEFAAAMKLGRTLFYKKVKGLTGYSPNEYIRLVRLKQAATLLQTGDYTVAEVTYKVGMNDPFYFSKCFKAQFGIPPSAYLKQVKAG</sequence>
<dbReference type="SUPFAM" id="SSF63829">
    <property type="entry name" value="Calcium-dependent phosphotriesterase"/>
    <property type="match status" value="3"/>
</dbReference>
<feature type="modified residue" description="4-aspartylphosphate" evidence="7">
    <location>
        <position position="1241"/>
    </location>
</feature>
<dbReference type="Gene3D" id="1.10.10.60">
    <property type="entry name" value="Homeodomain-like"/>
    <property type="match status" value="2"/>
</dbReference>
<dbReference type="InterPro" id="IPR036890">
    <property type="entry name" value="HATPase_C_sf"/>
</dbReference>
<dbReference type="SMART" id="SM00448">
    <property type="entry name" value="REC"/>
    <property type="match status" value="1"/>
</dbReference>
<feature type="chain" id="PRO_5022230308" description="histidine kinase" evidence="8">
    <location>
        <begin position="26"/>
        <end position="1443"/>
    </location>
</feature>
<dbReference type="Pfam" id="PF12833">
    <property type="entry name" value="HTH_18"/>
    <property type="match status" value="1"/>
</dbReference>
<feature type="domain" description="HTH araC/xylS-type" evidence="9">
    <location>
        <begin position="1340"/>
        <end position="1439"/>
    </location>
</feature>
<keyword evidence="13" id="KW-1185">Reference proteome</keyword>
<dbReference type="Pfam" id="PF00072">
    <property type="entry name" value="Response_reg"/>
    <property type="match status" value="1"/>
</dbReference>
<dbReference type="Gene3D" id="2.60.40.10">
    <property type="entry name" value="Immunoglobulins"/>
    <property type="match status" value="1"/>
</dbReference>
<dbReference type="Gene3D" id="1.10.287.130">
    <property type="match status" value="1"/>
</dbReference>
<dbReference type="InterPro" id="IPR009057">
    <property type="entry name" value="Homeodomain-like_sf"/>
</dbReference>
<dbReference type="SMART" id="SM00387">
    <property type="entry name" value="HATPase_c"/>
    <property type="match status" value="1"/>
</dbReference>
<dbReference type="PROSITE" id="PS50109">
    <property type="entry name" value="HIS_KIN"/>
    <property type="match status" value="1"/>
</dbReference>
<dbReference type="Pfam" id="PF07495">
    <property type="entry name" value="Y_Y_Y"/>
    <property type="match status" value="1"/>
</dbReference>
<dbReference type="Pfam" id="PF00512">
    <property type="entry name" value="HisKA"/>
    <property type="match status" value="1"/>
</dbReference>
<evidence type="ECO:0000256" key="5">
    <source>
        <dbReference type="ARBA" id="ARBA00023125"/>
    </source>
</evidence>